<dbReference type="Gene3D" id="3.40.50.2300">
    <property type="match status" value="1"/>
</dbReference>
<dbReference type="PANTHER" id="PTHR44591">
    <property type="entry name" value="STRESS RESPONSE REGULATOR PROTEIN 1"/>
    <property type="match status" value="1"/>
</dbReference>
<dbReference type="SMART" id="SM00448">
    <property type="entry name" value="REC"/>
    <property type="match status" value="1"/>
</dbReference>
<keyword evidence="1 2" id="KW-0597">Phosphoprotein</keyword>
<organism evidence="4 5">
    <name type="scientific">Salinimonas sediminis</name>
    <dbReference type="NCBI Taxonomy" id="2303538"/>
    <lineage>
        <taxon>Bacteria</taxon>
        <taxon>Pseudomonadati</taxon>
        <taxon>Pseudomonadota</taxon>
        <taxon>Gammaproteobacteria</taxon>
        <taxon>Alteromonadales</taxon>
        <taxon>Alteromonadaceae</taxon>
        <taxon>Alteromonas/Salinimonas group</taxon>
        <taxon>Salinimonas</taxon>
    </lineage>
</organism>
<dbReference type="EMBL" id="CP031769">
    <property type="protein sequence ID" value="AXR06974.1"/>
    <property type="molecule type" value="Genomic_DNA"/>
</dbReference>
<dbReference type="SUPFAM" id="SSF52172">
    <property type="entry name" value="CheY-like"/>
    <property type="match status" value="1"/>
</dbReference>
<dbReference type="RefSeq" id="WP_108567097.1">
    <property type="nucleotide sequence ID" value="NZ_CP031769.1"/>
</dbReference>
<dbReference type="InterPro" id="IPR011006">
    <property type="entry name" value="CheY-like_superfamily"/>
</dbReference>
<evidence type="ECO:0000313" key="4">
    <source>
        <dbReference type="EMBL" id="AXR06974.1"/>
    </source>
</evidence>
<dbReference type="GO" id="GO:0003677">
    <property type="term" value="F:DNA binding"/>
    <property type="evidence" value="ECO:0007669"/>
    <property type="project" value="UniProtKB-KW"/>
</dbReference>
<dbReference type="PANTHER" id="PTHR44591:SF3">
    <property type="entry name" value="RESPONSE REGULATORY DOMAIN-CONTAINING PROTEIN"/>
    <property type="match status" value="1"/>
</dbReference>
<dbReference type="Pfam" id="PF00072">
    <property type="entry name" value="Response_reg"/>
    <property type="match status" value="1"/>
</dbReference>
<reference evidence="4 5" key="1">
    <citation type="submission" date="2018-08" db="EMBL/GenBank/DDBJ databases">
        <title>Salinimonas sediminis sp. nov., a piezophilic bacterium isolated from a deep-sea sediment sample from the New Britain Trench.</title>
        <authorList>
            <person name="Cao J."/>
        </authorList>
    </citation>
    <scope>NUCLEOTIDE SEQUENCE [LARGE SCALE GENOMIC DNA]</scope>
    <source>
        <strain evidence="4 5">N102</strain>
    </source>
</reference>
<evidence type="ECO:0000313" key="5">
    <source>
        <dbReference type="Proteomes" id="UP000262073"/>
    </source>
</evidence>
<feature type="domain" description="Response regulatory" evidence="3">
    <location>
        <begin position="8"/>
        <end position="120"/>
    </location>
</feature>
<evidence type="ECO:0000256" key="1">
    <source>
        <dbReference type="ARBA" id="ARBA00022553"/>
    </source>
</evidence>
<proteinExistence type="predicted"/>
<protein>
    <submittedName>
        <fullName evidence="4">DNA-binding response regulator</fullName>
    </submittedName>
</protein>
<feature type="modified residue" description="4-aspartylphosphate" evidence="2">
    <location>
        <position position="57"/>
    </location>
</feature>
<name>A0A346NN67_9ALTE</name>
<evidence type="ECO:0000259" key="3">
    <source>
        <dbReference type="PROSITE" id="PS50110"/>
    </source>
</evidence>
<dbReference type="InterPro" id="IPR001789">
    <property type="entry name" value="Sig_transdc_resp-reg_receiver"/>
</dbReference>
<dbReference type="InterPro" id="IPR050595">
    <property type="entry name" value="Bact_response_regulator"/>
</dbReference>
<dbReference type="GO" id="GO:0000160">
    <property type="term" value="P:phosphorelay signal transduction system"/>
    <property type="evidence" value="ECO:0007669"/>
    <property type="project" value="InterPro"/>
</dbReference>
<accession>A0A346NN67</accession>
<dbReference type="KEGG" id="salm:D0Y50_11790"/>
<sequence length="129" mass="13723">MLGKQVLHILVVENDPVTASSITRVMTGLGWQVDFAASGRAAQKLHLEKEYDVVLLDVALPDVEGTQLCAQIKQQQPSPPVLFISATEKGVATLPHHPGDDIAPDVSDIKDIIARCQALATSASFPVSA</sequence>
<gene>
    <name evidence="4" type="ORF">D0Y50_11790</name>
</gene>
<dbReference type="OrthoDB" id="6332778at2"/>
<keyword evidence="5" id="KW-1185">Reference proteome</keyword>
<dbReference type="Proteomes" id="UP000262073">
    <property type="component" value="Chromosome"/>
</dbReference>
<dbReference type="AlphaFoldDB" id="A0A346NN67"/>
<keyword evidence="4" id="KW-0238">DNA-binding</keyword>
<dbReference type="PROSITE" id="PS50110">
    <property type="entry name" value="RESPONSE_REGULATORY"/>
    <property type="match status" value="1"/>
</dbReference>
<evidence type="ECO:0000256" key="2">
    <source>
        <dbReference type="PROSITE-ProRule" id="PRU00169"/>
    </source>
</evidence>